<keyword evidence="4" id="KW-0997">Cell inner membrane</keyword>
<evidence type="ECO:0000256" key="10">
    <source>
        <dbReference type="SAM" id="Phobius"/>
    </source>
</evidence>
<dbReference type="GO" id="GO:0006465">
    <property type="term" value="P:signal peptide processing"/>
    <property type="evidence" value="ECO:0007669"/>
    <property type="project" value="TreeGrafter"/>
</dbReference>
<dbReference type="PANTHER" id="PTHR30487:SF0">
    <property type="entry name" value="PREPILIN LEADER PEPTIDASE_N-METHYLTRANSFERASE-RELATED"/>
    <property type="match status" value="1"/>
</dbReference>
<comment type="caution">
    <text evidence="13">The sequence shown here is derived from an EMBL/GenBank/DDBJ whole genome shotgun (WGS) entry which is preliminary data.</text>
</comment>
<keyword evidence="7 10" id="KW-0472">Membrane</keyword>
<reference evidence="13" key="1">
    <citation type="submission" date="2021-03" db="EMBL/GenBank/DDBJ databases">
        <title>Actinotalea soli sp. nov., isolated from soil.</title>
        <authorList>
            <person name="Ping W."/>
            <person name="Zhang J."/>
        </authorList>
    </citation>
    <scope>NUCLEOTIDE SEQUENCE</scope>
    <source>
        <strain evidence="13">BY-33</strain>
    </source>
</reference>
<dbReference type="Gene3D" id="1.20.120.1220">
    <property type="match status" value="1"/>
</dbReference>
<evidence type="ECO:0000256" key="9">
    <source>
        <dbReference type="RuleBase" id="RU003794"/>
    </source>
</evidence>
<feature type="transmembrane region" description="Helical" evidence="10">
    <location>
        <begin position="112"/>
        <end position="130"/>
    </location>
</feature>
<feature type="transmembrane region" description="Helical" evidence="10">
    <location>
        <begin position="199"/>
        <end position="229"/>
    </location>
</feature>
<evidence type="ECO:0000256" key="8">
    <source>
        <dbReference type="RuleBase" id="RU003793"/>
    </source>
</evidence>
<comment type="similarity">
    <text evidence="2 8">Belongs to the peptidase A24 family.</text>
</comment>
<dbReference type="InterPro" id="IPR050882">
    <property type="entry name" value="Prepilin_peptidase/N-MTase"/>
</dbReference>
<evidence type="ECO:0000256" key="7">
    <source>
        <dbReference type="ARBA" id="ARBA00023136"/>
    </source>
</evidence>
<dbReference type="GO" id="GO:0008168">
    <property type="term" value="F:methyltransferase activity"/>
    <property type="evidence" value="ECO:0007669"/>
    <property type="project" value="UniProtKB-KW"/>
</dbReference>
<feature type="transmembrane region" description="Helical" evidence="10">
    <location>
        <begin position="12"/>
        <end position="33"/>
    </location>
</feature>
<dbReference type="InterPro" id="IPR014032">
    <property type="entry name" value="Peptidase_A24A_bac"/>
</dbReference>
<organism evidence="13 14">
    <name type="scientific">Actinotalea soli</name>
    <dbReference type="NCBI Taxonomy" id="2819234"/>
    <lineage>
        <taxon>Bacteria</taxon>
        <taxon>Bacillati</taxon>
        <taxon>Actinomycetota</taxon>
        <taxon>Actinomycetes</taxon>
        <taxon>Micrococcales</taxon>
        <taxon>Cellulomonadaceae</taxon>
        <taxon>Actinotalea</taxon>
    </lineage>
</organism>
<dbReference type="RefSeq" id="WP_208054102.1">
    <property type="nucleotide sequence ID" value="NZ_JAGEMK010000001.1"/>
</dbReference>
<evidence type="ECO:0000259" key="12">
    <source>
        <dbReference type="Pfam" id="PF06750"/>
    </source>
</evidence>
<dbReference type="GO" id="GO:0004190">
    <property type="term" value="F:aspartic-type endopeptidase activity"/>
    <property type="evidence" value="ECO:0007669"/>
    <property type="project" value="UniProtKB-EC"/>
</dbReference>
<keyword evidence="9" id="KW-0378">Hydrolase</keyword>
<dbReference type="EC" id="2.1.1.-" evidence="9"/>
<dbReference type="Pfam" id="PF06750">
    <property type="entry name" value="A24_N_bact"/>
    <property type="match status" value="1"/>
</dbReference>
<feature type="domain" description="Prepilin peptidase A24 N-terminal" evidence="12">
    <location>
        <begin position="21"/>
        <end position="104"/>
    </location>
</feature>
<keyword evidence="14" id="KW-1185">Reference proteome</keyword>
<dbReference type="InterPro" id="IPR000045">
    <property type="entry name" value="Prepilin_IV_endopep_pep"/>
</dbReference>
<keyword evidence="9" id="KW-0645">Protease</keyword>
<dbReference type="EMBL" id="JAGEMK010000001">
    <property type="protein sequence ID" value="MBO1750451.1"/>
    <property type="molecule type" value="Genomic_DNA"/>
</dbReference>
<evidence type="ECO:0000313" key="13">
    <source>
        <dbReference type="EMBL" id="MBO1750451.1"/>
    </source>
</evidence>
<dbReference type="AlphaFoldDB" id="A0A939LMU6"/>
<comment type="function">
    <text evidence="9">Plays an essential role in type IV pili and type II pseudopili formation by proteolytically removing the leader sequence from substrate proteins and subsequently monomethylating the alpha-amino group of the newly exposed N-terminal phenylalanine.</text>
</comment>
<feature type="transmembrane region" description="Helical" evidence="10">
    <location>
        <begin position="249"/>
        <end position="271"/>
    </location>
</feature>
<evidence type="ECO:0000256" key="2">
    <source>
        <dbReference type="ARBA" id="ARBA00005801"/>
    </source>
</evidence>
<proteinExistence type="inferred from homology"/>
<dbReference type="GO" id="GO:0005886">
    <property type="term" value="C:plasma membrane"/>
    <property type="evidence" value="ECO:0007669"/>
    <property type="project" value="UniProtKB-SubCell"/>
</dbReference>
<feature type="domain" description="Prepilin type IV endopeptidase peptidase" evidence="11">
    <location>
        <begin position="119"/>
        <end position="230"/>
    </location>
</feature>
<evidence type="ECO:0000256" key="1">
    <source>
        <dbReference type="ARBA" id="ARBA00004429"/>
    </source>
</evidence>
<dbReference type="InterPro" id="IPR010627">
    <property type="entry name" value="Prepilin_pept_A24_N"/>
</dbReference>
<protein>
    <recommendedName>
        <fullName evidence="9">Prepilin leader peptidase/N-methyltransferase</fullName>
        <ecNumber evidence="9">2.1.1.-</ecNumber>
        <ecNumber evidence="9">3.4.23.43</ecNumber>
    </recommendedName>
</protein>
<keyword evidence="3" id="KW-1003">Cell membrane</keyword>
<comment type="subcellular location">
    <subcellularLocation>
        <location evidence="1">Cell inner membrane</location>
        <topology evidence="1">Multi-pass membrane protein</topology>
    </subcellularLocation>
    <subcellularLocation>
        <location evidence="9">Cell membrane</location>
        <topology evidence="9">Multi-pass membrane protein</topology>
    </subcellularLocation>
</comment>
<keyword evidence="9" id="KW-0511">Multifunctional enzyme</keyword>
<evidence type="ECO:0000313" key="14">
    <source>
        <dbReference type="Proteomes" id="UP000664209"/>
    </source>
</evidence>
<feature type="transmembrane region" description="Helical" evidence="10">
    <location>
        <begin position="142"/>
        <end position="160"/>
    </location>
</feature>
<name>A0A939LMU6_9CELL</name>
<evidence type="ECO:0000256" key="4">
    <source>
        <dbReference type="ARBA" id="ARBA00022519"/>
    </source>
</evidence>
<dbReference type="EC" id="3.4.23.43" evidence="9"/>
<sequence>MTDLPVLTGPTLVAAHVLIGLLGLLIGSFLNVVAWRVPRRESIVSPPSACPQCGHALRRRDNIPVLSWLVLRGRCRDCGAPISRRYPLVELATAVLFVLVSLRFGVEAPGVWALPAFLYLAAVGLVLTVIDIDVHRLPDVIVLPSYGVTVVLLAVASWATGEWGSLLRAGIGGLILFLLYFLLLVVYPRGMGFGDVKLAGVLGLCLAWLGWGALVIGAFSAFLVGGAFAVGLVLAGRAGRKSGIPFGPWMVAGAAIGIAWGDTLWSAYLGLIL</sequence>
<dbReference type="Proteomes" id="UP000664209">
    <property type="component" value="Unassembled WGS sequence"/>
</dbReference>
<keyword evidence="9" id="KW-0489">Methyltransferase</keyword>
<comment type="catalytic activity">
    <reaction evidence="9">
        <text>Typically cleaves a -Gly-|-Phe- bond to release an N-terminal, basic peptide of 5-8 residues from type IV prepilin, and then N-methylates the new N-terminal amino group, the methyl donor being S-adenosyl-L-methionine.</text>
        <dbReference type="EC" id="3.4.23.43"/>
    </reaction>
</comment>
<gene>
    <name evidence="13" type="ORF">J4G33_01380</name>
</gene>
<dbReference type="PANTHER" id="PTHR30487">
    <property type="entry name" value="TYPE 4 PREPILIN-LIKE PROTEINS LEADER PEPTIDE-PROCESSING ENZYME"/>
    <property type="match status" value="1"/>
</dbReference>
<evidence type="ECO:0000256" key="3">
    <source>
        <dbReference type="ARBA" id="ARBA00022475"/>
    </source>
</evidence>
<evidence type="ECO:0000259" key="11">
    <source>
        <dbReference type="Pfam" id="PF01478"/>
    </source>
</evidence>
<keyword evidence="5 9" id="KW-0812">Transmembrane</keyword>
<dbReference type="PRINTS" id="PR00864">
    <property type="entry name" value="PREPILNPTASE"/>
</dbReference>
<keyword evidence="6 10" id="KW-1133">Transmembrane helix</keyword>
<evidence type="ECO:0000256" key="5">
    <source>
        <dbReference type="ARBA" id="ARBA00022692"/>
    </source>
</evidence>
<dbReference type="Pfam" id="PF01478">
    <property type="entry name" value="Peptidase_A24"/>
    <property type="match status" value="1"/>
</dbReference>
<feature type="transmembrane region" description="Helical" evidence="10">
    <location>
        <begin position="166"/>
        <end position="187"/>
    </location>
</feature>
<dbReference type="GO" id="GO:0032259">
    <property type="term" value="P:methylation"/>
    <property type="evidence" value="ECO:0007669"/>
    <property type="project" value="UniProtKB-KW"/>
</dbReference>
<keyword evidence="9" id="KW-0808">Transferase</keyword>
<accession>A0A939LMU6</accession>
<evidence type="ECO:0000256" key="6">
    <source>
        <dbReference type="ARBA" id="ARBA00022989"/>
    </source>
</evidence>